<dbReference type="Pfam" id="PF11924">
    <property type="entry name" value="IAT_beta"/>
    <property type="match status" value="1"/>
</dbReference>
<feature type="domain" description="Inverse autotransporter beta-domain" evidence="2">
    <location>
        <begin position="110"/>
        <end position="386"/>
    </location>
</feature>
<accession>A0A377NDI3</accession>
<protein>
    <submittedName>
        <fullName evidence="3">Attaching and effacing protein</fullName>
    </submittedName>
</protein>
<dbReference type="Proteomes" id="UP000254304">
    <property type="component" value="Unassembled WGS sequence"/>
</dbReference>
<name>A0A377NDI3_9GAMM</name>
<organism evidence="3 4">
    <name type="scientific">Ewingella americana</name>
    <dbReference type="NCBI Taxonomy" id="41202"/>
    <lineage>
        <taxon>Bacteria</taxon>
        <taxon>Pseudomonadati</taxon>
        <taxon>Pseudomonadota</taxon>
        <taxon>Gammaproteobacteria</taxon>
        <taxon>Enterobacterales</taxon>
        <taxon>Yersiniaceae</taxon>
        <taxon>Ewingella</taxon>
    </lineage>
</organism>
<dbReference type="AlphaFoldDB" id="A0A377NDI3"/>
<evidence type="ECO:0000313" key="3">
    <source>
        <dbReference type="EMBL" id="STQ44824.1"/>
    </source>
</evidence>
<dbReference type="Gene3D" id="2.40.160.160">
    <property type="entry name" value="Inverse autotransporter, beta-domain"/>
    <property type="match status" value="1"/>
</dbReference>
<dbReference type="GO" id="GO:0009279">
    <property type="term" value="C:cell outer membrane"/>
    <property type="evidence" value="ECO:0007669"/>
    <property type="project" value="TreeGrafter"/>
</dbReference>
<evidence type="ECO:0000259" key="2">
    <source>
        <dbReference type="Pfam" id="PF11924"/>
    </source>
</evidence>
<dbReference type="EMBL" id="UGGO01000001">
    <property type="protein sequence ID" value="STQ44824.1"/>
    <property type="molecule type" value="Genomic_DNA"/>
</dbReference>
<reference evidence="3 4" key="1">
    <citation type="submission" date="2018-06" db="EMBL/GenBank/DDBJ databases">
        <authorList>
            <consortium name="Pathogen Informatics"/>
            <person name="Doyle S."/>
        </authorList>
    </citation>
    <scope>NUCLEOTIDE SEQUENCE [LARGE SCALE GENOMIC DNA]</scope>
    <source>
        <strain evidence="3 4">NCTC12157</strain>
    </source>
</reference>
<dbReference type="PANTHER" id="PTHR39576:SF1">
    <property type="entry name" value="INVASIN"/>
    <property type="match status" value="1"/>
</dbReference>
<dbReference type="InterPro" id="IPR051715">
    <property type="entry name" value="Intimin-Invasin_domain"/>
</dbReference>
<evidence type="ECO:0000256" key="1">
    <source>
        <dbReference type="ARBA" id="ARBA00010116"/>
    </source>
</evidence>
<gene>
    <name evidence="3" type="primary">eae_1</name>
    <name evidence="3" type="ORF">NCTC12157_02547</name>
</gene>
<dbReference type="InterPro" id="IPR038177">
    <property type="entry name" value="IAT_beta_sf"/>
</dbReference>
<sequence>MVHSLFVQDMTDVTEVLPDLLKRIAPPVRASLLILWGSAFYTASANALTVDAYQRFSPDADLSAPAGDANSLFNAGAPAQDPNSLPSLGSAYYKPASGATAAETKFANTLKQFGEQSTSSDSQDPLREQAESLALTQAAKLVQKETSSLLSPLGTASMSLDVSGRNLDGSRGQLFSPLYQNDRLLTYSQVGLVSATDSTVGNFGLGQRWNEGSWMLGYNAFVDNDFDHQLSRGSLGAEAWTDYLHFSTNVYQPFSSYKADSSTSPQLRRQARGYDITTKGYLPFYRQLGASLSFEQYYGDQVDLFGNGTRQTNPSAMTFGLNYTPVPLVTVKAAHQAGQDGDNQDSVQLTLNYRLGVPLSQQLSANNVAEAHSLRGSRMDVVERNNMPVMDFKQRKTLSVYLATPPWNLQPGETVALKLQVRALNSISALSWQGDTQALSLTPPHNNRNTDGWSVIVPPWDSSPGANNSYRLSVTVVDSKNQNVTSNWITLNVTPPPLSEDMQQQRFNF</sequence>
<comment type="similarity">
    <text evidence="1">Belongs to the intimin/invasin family.</text>
</comment>
<proteinExistence type="inferred from homology"/>
<dbReference type="NCBIfam" id="NF007556">
    <property type="entry name" value="PRK10177.1"/>
    <property type="match status" value="1"/>
</dbReference>
<dbReference type="PANTHER" id="PTHR39576">
    <property type="entry name" value="ATTACHING AND EFFACING PROTEIN HOMOLOG-RELATED-RELATED"/>
    <property type="match status" value="1"/>
</dbReference>
<evidence type="ECO:0000313" key="4">
    <source>
        <dbReference type="Proteomes" id="UP000254304"/>
    </source>
</evidence>
<dbReference type="InterPro" id="IPR024519">
    <property type="entry name" value="IAT_beta"/>
</dbReference>